<accession>A0ABV0P9F9</accession>
<reference evidence="7 8" key="1">
    <citation type="submission" date="2021-06" db="EMBL/GenBank/DDBJ databases">
        <authorList>
            <person name="Palmer J.M."/>
        </authorList>
    </citation>
    <scope>NUCLEOTIDE SEQUENCE [LARGE SCALE GENOMIC DNA]</scope>
    <source>
        <strain evidence="7 8">GA_2019</strain>
        <tissue evidence="7">Muscle</tissue>
    </source>
</reference>
<organism evidence="7 8">
    <name type="scientific">Goodea atripinnis</name>
    <dbReference type="NCBI Taxonomy" id="208336"/>
    <lineage>
        <taxon>Eukaryota</taxon>
        <taxon>Metazoa</taxon>
        <taxon>Chordata</taxon>
        <taxon>Craniata</taxon>
        <taxon>Vertebrata</taxon>
        <taxon>Euteleostomi</taxon>
        <taxon>Actinopterygii</taxon>
        <taxon>Neopterygii</taxon>
        <taxon>Teleostei</taxon>
        <taxon>Neoteleostei</taxon>
        <taxon>Acanthomorphata</taxon>
        <taxon>Ovalentaria</taxon>
        <taxon>Atherinomorphae</taxon>
        <taxon>Cyprinodontiformes</taxon>
        <taxon>Goodeidae</taxon>
        <taxon>Goodea</taxon>
    </lineage>
</organism>
<dbReference type="Proteomes" id="UP001476798">
    <property type="component" value="Unassembled WGS sequence"/>
</dbReference>
<dbReference type="Pfam" id="PF04970">
    <property type="entry name" value="LRAT"/>
    <property type="match status" value="1"/>
</dbReference>
<evidence type="ECO:0000313" key="8">
    <source>
        <dbReference type="Proteomes" id="UP001476798"/>
    </source>
</evidence>
<keyword evidence="2" id="KW-0808">Transferase</keyword>
<evidence type="ECO:0000256" key="3">
    <source>
        <dbReference type="ARBA" id="ARBA00022801"/>
    </source>
</evidence>
<comment type="similarity">
    <text evidence="1">Belongs to the H-rev107 family.</text>
</comment>
<evidence type="ECO:0000256" key="2">
    <source>
        <dbReference type="ARBA" id="ARBA00022679"/>
    </source>
</evidence>
<keyword evidence="5" id="KW-0472">Membrane</keyword>
<dbReference type="EMBL" id="JAHRIO010065774">
    <property type="protein sequence ID" value="MEQ2180085.1"/>
    <property type="molecule type" value="Genomic_DNA"/>
</dbReference>
<feature type="domain" description="LRAT" evidence="6">
    <location>
        <begin position="1"/>
        <end position="86"/>
    </location>
</feature>
<name>A0ABV0P9F9_9TELE</name>
<sequence length="120" mass="13292">SLSSSSTINLPIGKNNVLKQKLLEVVGTDKWRINILHDHERPPRRPSVIVNEALELVGTTRLYHVINYNCEHFATELRYGNPKSQQVVDALDIGVGVTTAVSVSAMAILGAFLWKRSSLN</sequence>
<dbReference type="InterPro" id="IPR007053">
    <property type="entry name" value="LRAT_dom"/>
</dbReference>
<proteinExistence type="inferred from homology"/>
<dbReference type="PROSITE" id="PS51934">
    <property type="entry name" value="LRAT"/>
    <property type="match status" value="1"/>
</dbReference>
<dbReference type="InterPro" id="IPR051496">
    <property type="entry name" value="H-rev107_PLA/AT"/>
</dbReference>
<evidence type="ECO:0000256" key="5">
    <source>
        <dbReference type="SAM" id="Phobius"/>
    </source>
</evidence>
<protein>
    <recommendedName>
        <fullName evidence="6">LRAT domain-containing protein</fullName>
    </recommendedName>
</protein>
<keyword evidence="5" id="KW-0812">Transmembrane</keyword>
<feature type="non-terminal residue" evidence="7">
    <location>
        <position position="1"/>
    </location>
</feature>
<evidence type="ECO:0000256" key="4">
    <source>
        <dbReference type="ARBA" id="ARBA00023098"/>
    </source>
</evidence>
<keyword evidence="5" id="KW-1133">Transmembrane helix</keyword>
<keyword evidence="4" id="KW-0443">Lipid metabolism</keyword>
<dbReference type="PANTHER" id="PTHR13943:SF31">
    <property type="entry name" value="PHOSPHOLIPASE A AND ACYLTRANSFERASE 3"/>
    <property type="match status" value="1"/>
</dbReference>
<keyword evidence="8" id="KW-1185">Reference proteome</keyword>
<dbReference type="Gene3D" id="3.90.1720.10">
    <property type="entry name" value="endopeptidase domain like (from Nostoc punctiforme)"/>
    <property type="match status" value="1"/>
</dbReference>
<gene>
    <name evidence="7" type="ORF">GOODEAATRI_032137</name>
</gene>
<evidence type="ECO:0000256" key="1">
    <source>
        <dbReference type="ARBA" id="ARBA00007824"/>
    </source>
</evidence>
<evidence type="ECO:0000259" key="6">
    <source>
        <dbReference type="PROSITE" id="PS51934"/>
    </source>
</evidence>
<evidence type="ECO:0000313" key="7">
    <source>
        <dbReference type="EMBL" id="MEQ2180085.1"/>
    </source>
</evidence>
<dbReference type="PANTHER" id="PTHR13943">
    <property type="entry name" value="HRAS-LIKE SUPPRESSOR - RELATED"/>
    <property type="match status" value="1"/>
</dbReference>
<keyword evidence="3" id="KW-0378">Hydrolase</keyword>
<comment type="caution">
    <text evidence="7">The sequence shown here is derived from an EMBL/GenBank/DDBJ whole genome shotgun (WGS) entry which is preliminary data.</text>
</comment>
<feature type="transmembrane region" description="Helical" evidence="5">
    <location>
        <begin position="93"/>
        <end position="114"/>
    </location>
</feature>